<organism evidence="5 6">
    <name type="scientific">Pseudobutyrivibrio ruminis</name>
    <dbReference type="NCBI Taxonomy" id="46206"/>
    <lineage>
        <taxon>Bacteria</taxon>
        <taxon>Bacillati</taxon>
        <taxon>Bacillota</taxon>
        <taxon>Clostridia</taxon>
        <taxon>Lachnospirales</taxon>
        <taxon>Lachnospiraceae</taxon>
        <taxon>Pseudobutyrivibrio</taxon>
    </lineage>
</organism>
<protein>
    <submittedName>
        <fullName evidence="5">Aldo/keto reductase</fullName>
    </submittedName>
</protein>
<accession>A0A2G3EE92</accession>
<dbReference type="Pfam" id="PF13187">
    <property type="entry name" value="Fer4_9"/>
    <property type="match status" value="1"/>
</dbReference>
<evidence type="ECO:0000256" key="1">
    <source>
        <dbReference type="ARBA" id="ARBA00022723"/>
    </source>
</evidence>
<evidence type="ECO:0000256" key="3">
    <source>
        <dbReference type="ARBA" id="ARBA00023014"/>
    </source>
</evidence>
<dbReference type="SUPFAM" id="SSF51430">
    <property type="entry name" value="NAD(P)-linked oxidoreductase"/>
    <property type="match status" value="1"/>
</dbReference>
<sequence length="393" mass="45006">MLYRNDKYGNPISILGYGCMRFTTKGGSIDIDKAEKEIMAAYEAGVNYYDTAYVYPGSEATLGVILERNNIREKINIATKLPQYLVKNRESLDKYFDEELKRLKTDYIDYYLMHHMTAINQWDKLEQLGIRDWIKEKKESGQIRNIGFSYHGNTEDFIGILDSYDWDFCQIQYNYVDEHTQAGLKGLRHAAEKGIPVVIMEPLRGGKLVNLLPEKAKKEIAESPKGYTNAELGLRWLWNQPEVTCVLSGMNSPEMVAENCRIASDAEAGSFDEADFALIEKVKEAIRETERVGCTGCRYCMPCPKGVDIPALFRSYNMTSLEGKSHARFEYAQTVGLKSEPAFATQCIECGKCEQHCPQNIPIRRMLKEADRVVRPWPYKIGINIVRKFFLKK</sequence>
<gene>
    <name evidence="5" type="ORF">CSX00_00330</name>
</gene>
<dbReference type="SUPFAM" id="SSF46548">
    <property type="entry name" value="alpha-helical ferredoxin"/>
    <property type="match status" value="1"/>
</dbReference>
<dbReference type="GO" id="GO:0046872">
    <property type="term" value="F:metal ion binding"/>
    <property type="evidence" value="ECO:0007669"/>
    <property type="project" value="UniProtKB-KW"/>
</dbReference>
<dbReference type="InterPro" id="IPR053135">
    <property type="entry name" value="AKR2_Oxidoreductase"/>
</dbReference>
<keyword evidence="6" id="KW-1185">Reference proteome</keyword>
<dbReference type="PROSITE" id="PS51257">
    <property type="entry name" value="PROKAR_LIPOPROTEIN"/>
    <property type="match status" value="1"/>
</dbReference>
<dbReference type="PRINTS" id="PR00069">
    <property type="entry name" value="ALDKETRDTASE"/>
</dbReference>
<feature type="domain" description="4Fe-4S ferredoxin-type" evidence="4">
    <location>
        <begin position="338"/>
        <end position="369"/>
    </location>
</feature>
<evidence type="ECO:0000256" key="2">
    <source>
        <dbReference type="ARBA" id="ARBA00023004"/>
    </source>
</evidence>
<keyword evidence="1" id="KW-0479">Metal-binding</keyword>
<comment type="caution">
    <text evidence="5">The sequence shown here is derived from an EMBL/GenBank/DDBJ whole genome shotgun (WGS) entry which is preliminary data.</text>
</comment>
<dbReference type="GO" id="GO:0051536">
    <property type="term" value="F:iron-sulfur cluster binding"/>
    <property type="evidence" value="ECO:0007669"/>
    <property type="project" value="UniProtKB-KW"/>
</dbReference>
<dbReference type="PROSITE" id="PS51379">
    <property type="entry name" value="4FE4S_FER_2"/>
    <property type="match status" value="1"/>
</dbReference>
<dbReference type="GO" id="GO:0016491">
    <property type="term" value="F:oxidoreductase activity"/>
    <property type="evidence" value="ECO:0007669"/>
    <property type="project" value="InterPro"/>
</dbReference>
<dbReference type="InterPro" id="IPR017896">
    <property type="entry name" value="4Fe4S_Fe-S-bd"/>
</dbReference>
<evidence type="ECO:0000313" key="5">
    <source>
        <dbReference type="EMBL" id="PHU41592.1"/>
    </source>
</evidence>
<proteinExistence type="predicted"/>
<dbReference type="CDD" id="cd19096">
    <property type="entry name" value="AKR_Fe-S_oxidoreductase"/>
    <property type="match status" value="1"/>
</dbReference>
<reference evidence="5" key="1">
    <citation type="submission" date="2017-10" db="EMBL/GenBank/DDBJ databases">
        <title>Resolving the taxonomy of Roseburia spp., Eubacterium rectale and Agathobacter spp. through phylogenomic analysis.</title>
        <authorList>
            <person name="Sheridan P.O."/>
            <person name="Walker A.W."/>
            <person name="Duncan S.H."/>
            <person name="Scott K.P."/>
            <person name="Toole P.W.O."/>
            <person name="Luis P."/>
            <person name="Flint H.J."/>
        </authorList>
    </citation>
    <scope>NUCLEOTIDE SEQUENCE [LARGE SCALE GENOMIC DNA]</scope>
    <source>
        <strain evidence="5">JK10</strain>
    </source>
</reference>
<name>A0A2G3EE92_9FIRM</name>
<dbReference type="Pfam" id="PF00248">
    <property type="entry name" value="Aldo_ket_red"/>
    <property type="match status" value="1"/>
</dbReference>
<keyword evidence="3" id="KW-0411">Iron-sulfur</keyword>
<dbReference type="InterPro" id="IPR020471">
    <property type="entry name" value="AKR"/>
</dbReference>
<dbReference type="PANTHER" id="PTHR43312">
    <property type="entry name" value="D-THREO-ALDOSE 1-DEHYDROGENASE"/>
    <property type="match status" value="1"/>
</dbReference>
<dbReference type="InterPro" id="IPR017900">
    <property type="entry name" value="4Fe4S_Fe_S_CS"/>
</dbReference>
<evidence type="ECO:0000313" key="6">
    <source>
        <dbReference type="Proteomes" id="UP000224317"/>
    </source>
</evidence>
<dbReference type="AlphaFoldDB" id="A0A2G3EE92"/>
<dbReference type="Gene3D" id="3.20.20.100">
    <property type="entry name" value="NADP-dependent oxidoreductase domain"/>
    <property type="match status" value="1"/>
</dbReference>
<dbReference type="InterPro" id="IPR023210">
    <property type="entry name" value="NADP_OxRdtase_dom"/>
</dbReference>
<dbReference type="PANTHER" id="PTHR43312:SF2">
    <property type="entry name" value="OXIDOREDUCTASE"/>
    <property type="match status" value="1"/>
</dbReference>
<dbReference type="InterPro" id="IPR036812">
    <property type="entry name" value="NAD(P)_OxRdtase_dom_sf"/>
</dbReference>
<dbReference type="EMBL" id="PDYH01000002">
    <property type="protein sequence ID" value="PHU41592.1"/>
    <property type="molecule type" value="Genomic_DNA"/>
</dbReference>
<dbReference type="PROSITE" id="PS00198">
    <property type="entry name" value="4FE4S_FER_1"/>
    <property type="match status" value="1"/>
</dbReference>
<keyword evidence="2" id="KW-0408">Iron</keyword>
<evidence type="ECO:0000259" key="4">
    <source>
        <dbReference type="PROSITE" id="PS51379"/>
    </source>
</evidence>
<dbReference type="RefSeq" id="WP_099412498.1">
    <property type="nucleotide sequence ID" value="NZ_PDYH01000002.1"/>
</dbReference>
<dbReference type="Proteomes" id="UP000224317">
    <property type="component" value="Unassembled WGS sequence"/>
</dbReference>